<proteinExistence type="predicted"/>
<evidence type="ECO:0000313" key="3">
    <source>
        <dbReference type="Proteomes" id="UP001139031"/>
    </source>
</evidence>
<comment type="caution">
    <text evidence="2">The sequence shown here is derived from an EMBL/GenBank/DDBJ whole genome shotgun (WGS) entry which is preliminary data.</text>
</comment>
<accession>A0ABS7TYI9</accession>
<dbReference type="EMBL" id="JAIRAU010000041">
    <property type="protein sequence ID" value="MBZ5713332.1"/>
    <property type="molecule type" value="Genomic_DNA"/>
</dbReference>
<feature type="transmembrane region" description="Helical" evidence="1">
    <location>
        <begin position="31"/>
        <end position="53"/>
    </location>
</feature>
<name>A0ABS7TYI9_9BACT</name>
<dbReference type="RefSeq" id="WP_224195075.1">
    <property type="nucleotide sequence ID" value="NZ_JAIRAU010000041.1"/>
</dbReference>
<protein>
    <submittedName>
        <fullName evidence="2">Uncharacterized protein</fullName>
    </submittedName>
</protein>
<feature type="transmembrane region" description="Helical" evidence="1">
    <location>
        <begin position="6"/>
        <end position="24"/>
    </location>
</feature>
<gene>
    <name evidence="2" type="ORF">K7C98_29205</name>
</gene>
<keyword evidence="1" id="KW-0812">Transmembrane</keyword>
<dbReference type="Gene3D" id="1.10.287.3510">
    <property type="match status" value="1"/>
</dbReference>
<feature type="transmembrane region" description="Helical" evidence="1">
    <location>
        <begin position="59"/>
        <end position="78"/>
    </location>
</feature>
<keyword evidence="3" id="KW-1185">Reference proteome</keyword>
<evidence type="ECO:0000313" key="2">
    <source>
        <dbReference type="EMBL" id="MBZ5713332.1"/>
    </source>
</evidence>
<organism evidence="2 3">
    <name type="scientific">Nannocystis pusilla</name>
    <dbReference type="NCBI Taxonomy" id="889268"/>
    <lineage>
        <taxon>Bacteria</taxon>
        <taxon>Pseudomonadati</taxon>
        <taxon>Myxococcota</taxon>
        <taxon>Polyangia</taxon>
        <taxon>Nannocystales</taxon>
        <taxon>Nannocystaceae</taxon>
        <taxon>Nannocystis</taxon>
    </lineage>
</organism>
<reference evidence="2" key="1">
    <citation type="submission" date="2021-08" db="EMBL/GenBank/DDBJ databases">
        <authorList>
            <person name="Stevens D.C."/>
        </authorList>
    </citation>
    <scope>NUCLEOTIDE SEQUENCE</scope>
    <source>
        <strain evidence="2">DSM 53165</strain>
    </source>
</reference>
<keyword evidence="1" id="KW-0472">Membrane</keyword>
<dbReference type="Proteomes" id="UP001139031">
    <property type="component" value="Unassembled WGS sequence"/>
</dbReference>
<keyword evidence="1" id="KW-1133">Transmembrane helix</keyword>
<evidence type="ECO:0000256" key="1">
    <source>
        <dbReference type="SAM" id="Phobius"/>
    </source>
</evidence>
<sequence length="86" mass="8855">MPITHAYYLASGLWLLGLAGVLLRRDGWGRALSLAVMLIGAASLLVGAARAWALADVHALAALLFALAGAYAVVLATLQAPDREGS</sequence>